<dbReference type="InterPro" id="IPR029058">
    <property type="entry name" value="AB_hydrolase_fold"/>
</dbReference>
<reference evidence="4 5" key="1">
    <citation type="submission" date="2021-01" db="EMBL/GenBank/DDBJ databases">
        <title>Whole genome shotgun sequence of Catellatospora bangladeshensis NBRC 107357.</title>
        <authorList>
            <person name="Komaki H."/>
            <person name="Tamura T."/>
        </authorList>
    </citation>
    <scope>NUCLEOTIDE SEQUENCE [LARGE SCALE GENOMIC DNA]</scope>
    <source>
        <strain evidence="4 5">NBRC 107357</strain>
    </source>
</reference>
<keyword evidence="1" id="KW-0732">Signal</keyword>
<evidence type="ECO:0000256" key="1">
    <source>
        <dbReference type="ARBA" id="ARBA00022729"/>
    </source>
</evidence>
<evidence type="ECO:0000313" key="4">
    <source>
        <dbReference type="EMBL" id="GIF80341.1"/>
    </source>
</evidence>
<name>A0A8J3JGP4_9ACTN</name>
<protein>
    <submittedName>
        <fullName evidence="4">Esterase</fullName>
    </submittedName>
</protein>
<accession>A0A8J3JGP4</accession>
<dbReference type="PANTHER" id="PTHR43037">
    <property type="entry name" value="UNNAMED PRODUCT-RELATED"/>
    <property type="match status" value="1"/>
</dbReference>
<evidence type="ECO:0000256" key="2">
    <source>
        <dbReference type="ARBA" id="ARBA00022801"/>
    </source>
</evidence>
<dbReference type="AlphaFoldDB" id="A0A8J3JGP4"/>
<dbReference type="GO" id="GO:0016787">
    <property type="term" value="F:hydrolase activity"/>
    <property type="evidence" value="ECO:0007669"/>
    <property type="project" value="UniProtKB-KW"/>
</dbReference>
<dbReference type="Gene3D" id="3.40.50.1820">
    <property type="entry name" value="alpha/beta hydrolase"/>
    <property type="match status" value="1"/>
</dbReference>
<dbReference type="GO" id="GO:0005576">
    <property type="term" value="C:extracellular region"/>
    <property type="evidence" value="ECO:0007669"/>
    <property type="project" value="InterPro"/>
</dbReference>
<dbReference type="Pfam" id="PF10503">
    <property type="entry name" value="Esterase_PHB"/>
    <property type="match status" value="1"/>
</dbReference>
<gene>
    <name evidence="4" type="ORF">Cba03nite_16900</name>
</gene>
<comment type="caution">
    <text evidence="4">The sequence shown here is derived from an EMBL/GenBank/DDBJ whole genome shotgun (WGS) entry which is preliminary data.</text>
</comment>
<feature type="compositionally biased region" description="Basic and acidic residues" evidence="3">
    <location>
        <begin position="40"/>
        <end position="55"/>
    </location>
</feature>
<feature type="region of interest" description="Disordered" evidence="3">
    <location>
        <begin position="14"/>
        <end position="60"/>
    </location>
</feature>
<keyword evidence="2" id="KW-0378">Hydrolase</keyword>
<proteinExistence type="predicted"/>
<dbReference type="SUPFAM" id="SSF53474">
    <property type="entry name" value="alpha/beta-Hydrolases"/>
    <property type="match status" value="1"/>
</dbReference>
<evidence type="ECO:0000313" key="5">
    <source>
        <dbReference type="Proteomes" id="UP000601223"/>
    </source>
</evidence>
<organism evidence="4 5">
    <name type="scientific">Catellatospora bangladeshensis</name>
    <dbReference type="NCBI Taxonomy" id="310355"/>
    <lineage>
        <taxon>Bacteria</taxon>
        <taxon>Bacillati</taxon>
        <taxon>Actinomycetota</taxon>
        <taxon>Actinomycetes</taxon>
        <taxon>Micromonosporales</taxon>
        <taxon>Micromonosporaceae</taxon>
        <taxon>Catellatospora</taxon>
    </lineage>
</organism>
<sequence>MLVLTLLAASGCEQAAPDAGPGPAPSPSAAPEPVETPAPGDHRLSTRWNGRDRTFTVHAPPSYDGTKRLPLVVVMHAFPGSGDAVAETSAMSAKADREGFLVLYPDGWSGGMNALICCGDEDDVGLIRTLVDRMVRRWKADPARVYATGISNGGDMSVRLAIELSDVFAAVAPVSGGIGGRALSDPAYRPAKPVSLVTFIGAQDRYHAQFTAGLAAWRERLACTPDGPHTIRPAKGLTIERFKCGDGSRVLVYDIAAMGHSWPGAKQGGMAQPDAPVAATDAMWDFFKAHTRA</sequence>
<dbReference type="InterPro" id="IPR010126">
    <property type="entry name" value="Esterase_phb"/>
</dbReference>
<dbReference type="EMBL" id="BONF01000009">
    <property type="protein sequence ID" value="GIF80341.1"/>
    <property type="molecule type" value="Genomic_DNA"/>
</dbReference>
<keyword evidence="5" id="KW-1185">Reference proteome</keyword>
<evidence type="ECO:0000256" key="3">
    <source>
        <dbReference type="SAM" id="MobiDB-lite"/>
    </source>
</evidence>
<dbReference type="Proteomes" id="UP000601223">
    <property type="component" value="Unassembled WGS sequence"/>
</dbReference>
<feature type="compositionally biased region" description="Pro residues" evidence="3">
    <location>
        <begin position="20"/>
        <end position="36"/>
    </location>
</feature>
<dbReference type="PANTHER" id="PTHR43037:SF5">
    <property type="entry name" value="FERULOYL ESTERASE"/>
    <property type="match status" value="1"/>
</dbReference>
<dbReference type="InterPro" id="IPR050955">
    <property type="entry name" value="Plant_Biomass_Hydrol_Est"/>
</dbReference>